<dbReference type="Proteomes" id="UP000216316">
    <property type="component" value="Unassembled WGS sequence"/>
</dbReference>
<protein>
    <submittedName>
        <fullName evidence="2">Uncharacterized protein</fullName>
    </submittedName>
</protein>
<evidence type="ECO:0000313" key="2">
    <source>
        <dbReference type="EMBL" id="OYR89897.1"/>
    </source>
</evidence>
<dbReference type="EMBL" id="NGNV01000063">
    <property type="protein sequence ID" value="OYR86866.1"/>
    <property type="molecule type" value="Genomic_DNA"/>
</dbReference>
<evidence type="ECO:0000313" key="3">
    <source>
        <dbReference type="Proteomes" id="UP000215828"/>
    </source>
</evidence>
<sequence>MNKTITNKLDELLDGNKEIYRIDYLINSKVRTMHIIANKDELPSKLMSSGFITFDKLSIKKDFSKDETEYDFRWIDNFTGTDLYYPSKASVYGYKISLVGIRANDIKLVAQL</sequence>
<organism evidence="2 3">
    <name type="scientific">Lactobacillus taiwanensis</name>
    <dbReference type="NCBI Taxonomy" id="508451"/>
    <lineage>
        <taxon>Bacteria</taxon>
        <taxon>Bacillati</taxon>
        <taxon>Bacillota</taxon>
        <taxon>Bacilli</taxon>
        <taxon>Lactobacillales</taxon>
        <taxon>Lactobacillaceae</taxon>
        <taxon>Lactobacillus</taxon>
    </lineage>
</organism>
<reference evidence="1" key="2">
    <citation type="submission" date="2017-05" db="EMBL/GenBank/DDBJ databases">
        <authorList>
            <person name="Lin X.B."/>
            <person name="Stothard P."/>
            <person name="Tasseva G."/>
            <person name="Walter J."/>
        </authorList>
    </citation>
    <scope>NUCLEOTIDE SEQUENCE</scope>
    <source>
        <strain evidence="1">609u</strain>
    </source>
</reference>
<dbReference type="AlphaFoldDB" id="A0A256LBC8"/>
<evidence type="ECO:0000313" key="4">
    <source>
        <dbReference type="Proteomes" id="UP000216316"/>
    </source>
</evidence>
<dbReference type="Proteomes" id="UP000215828">
    <property type="component" value="Unassembled WGS sequence"/>
</dbReference>
<evidence type="ECO:0000313" key="1">
    <source>
        <dbReference type="EMBL" id="OYR86866.1"/>
    </source>
</evidence>
<comment type="caution">
    <text evidence="2">The sequence shown here is derived from an EMBL/GenBank/DDBJ whole genome shotgun (WGS) entry which is preliminary data.</text>
</comment>
<dbReference type="RefSeq" id="WP_094516846.1">
    <property type="nucleotide sequence ID" value="NZ_NGNV01000063.1"/>
</dbReference>
<gene>
    <name evidence="1" type="ORF">CBF53_10465</name>
    <name evidence="2" type="ORF">CBF70_11025</name>
</gene>
<reference evidence="3 4" key="3">
    <citation type="submission" date="2017-09" db="EMBL/GenBank/DDBJ databases">
        <title>Tripartite evolution among Lactobacillus johnsonii, Lactobacillus taiwanensis, Lactobacillus reuteri and their rodent host.</title>
        <authorList>
            <person name="Wang T."/>
            <person name="Knowles S."/>
            <person name="Cheng C."/>
        </authorList>
    </citation>
    <scope>NUCLEOTIDE SEQUENCE [LARGE SCALE GENOMIC DNA]</scope>
    <source>
        <strain evidence="2 3">609q</strain>
        <strain evidence="1 4">609u</strain>
    </source>
</reference>
<reference evidence="2 3" key="1">
    <citation type="submission" date="2017-04" db="EMBL/GenBank/DDBJ databases">
        <authorList>
            <person name="Afonso C.L."/>
            <person name="Miller P.J."/>
            <person name="Scott M.A."/>
            <person name="Spackman E."/>
            <person name="Goraichik I."/>
            <person name="Dimitrov K.M."/>
            <person name="Suarez D.L."/>
            <person name="Swayne D.E."/>
        </authorList>
    </citation>
    <scope>NUCLEOTIDE SEQUENCE [LARGE SCALE GENOMIC DNA]</scope>
    <source>
        <strain evidence="2 3">609q</strain>
    </source>
</reference>
<name>A0A256LBC8_9LACO</name>
<keyword evidence="4" id="KW-1185">Reference proteome</keyword>
<accession>A0A256LBC8</accession>
<dbReference type="EMBL" id="NGNX01000063">
    <property type="protein sequence ID" value="OYR89897.1"/>
    <property type="molecule type" value="Genomic_DNA"/>
</dbReference>
<proteinExistence type="predicted"/>